<dbReference type="PANTHER" id="PTHR11067:SF9">
    <property type="entry name" value="INOSINE TRIPHOSPHATE PYROPHOSPHATASE"/>
    <property type="match status" value="1"/>
</dbReference>
<dbReference type="Proteomes" id="UP001649381">
    <property type="component" value="Unassembled WGS sequence"/>
</dbReference>
<dbReference type="PANTHER" id="PTHR11067">
    <property type="entry name" value="INOSINE TRIPHOSPHATE PYROPHOSPHATASE/HAM1 PROTEIN"/>
    <property type="match status" value="1"/>
</dbReference>
<dbReference type="RefSeq" id="WP_236331232.1">
    <property type="nucleotide sequence ID" value="NZ_JAKIJS010000001.1"/>
</dbReference>
<comment type="caution">
    <text evidence="3">The sequence shown here is derived from an EMBL/GenBank/DDBJ whole genome shotgun (WGS) entry which is preliminary data.</text>
</comment>
<comment type="similarity">
    <text evidence="1">Belongs to the HAM1 NTPase family.</text>
</comment>
<gene>
    <name evidence="3" type="ORF">L2716_01905</name>
</gene>
<evidence type="ECO:0000256" key="2">
    <source>
        <dbReference type="ARBA" id="ARBA00022801"/>
    </source>
</evidence>
<evidence type="ECO:0000256" key="1">
    <source>
        <dbReference type="ARBA" id="ARBA00008023"/>
    </source>
</evidence>
<dbReference type="CDD" id="cd00515">
    <property type="entry name" value="HAM1"/>
    <property type="match status" value="1"/>
</dbReference>
<dbReference type="EMBL" id="JAKIJS010000001">
    <property type="protein sequence ID" value="MCF6136466.1"/>
    <property type="molecule type" value="Genomic_DNA"/>
</dbReference>
<dbReference type="InterPro" id="IPR002637">
    <property type="entry name" value="RdgB/HAM1"/>
</dbReference>
<protein>
    <submittedName>
        <fullName evidence="3">Non-canonical purine NTP pyrophosphatase</fullName>
    </submittedName>
</protein>
<evidence type="ECO:0000313" key="3">
    <source>
        <dbReference type="EMBL" id="MCF6136466.1"/>
    </source>
</evidence>
<organism evidence="3 4">
    <name type="scientific">Pseudalkalibacillus berkeleyi</name>
    <dbReference type="NCBI Taxonomy" id="1069813"/>
    <lineage>
        <taxon>Bacteria</taxon>
        <taxon>Bacillati</taxon>
        <taxon>Bacillota</taxon>
        <taxon>Bacilli</taxon>
        <taxon>Bacillales</taxon>
        <taxon>Fictibacillaceae</taxon>
        <taxon>Pseudalkalibacillus</taxon>
    </lineage>
</organism>
<accession>A0ABS9GXK2</accession>
<keyword evidence="4" id="KW-1185">Reference proteome</keyword>
<dbReference type="Gene3D" id="3.90.950.10">
    <property type="match status" value="1"/>
</dbReference>
<dbReference type="Pfam" id="PF01725">
    <property type="entry name" value="Ham1p_like"/>
    <property type="match status" value="1"/>
</dbReference>
<keyword evidence="2" id="KW-0378">Hydrolase</keyword>
<name>A0ABS9GXK2_9BACL</name>
<reference evidence="3 4" key="1">
    <citation type="submission" date="2022-01" db="EMBL/GenBank/DDBJ databases">
        <title>Alkalihalobacillus sp. EGI L200015, a novel bacterium isolated from a salt lake sediment.</title>
        <authorList>
            <person name="Gao L."/>
            <person name="Fang B.-Z."/>
            <person name="Li W.-J."/>
        </authorList>
    </citation>
    <scope>NUCLEOTIDE SEQUENCE [LARGE SCALE GENOMIC DNA]</scope>
    <source>
        <strain evidence="3 4">KCTC 12718</strain>
    </source>
</reference>
<proteinExistence type="inferred from homology"/>
<dbReference type="SUPFAM" id="SSF52972">
    <property type="entry name" value="ITPase-like"/>
    <property type="match status" value="1"/>
</dbReference>
<dbReference type="InterPro" id="IPR029001">
    <property type="entry name" value="ITPase-like_fam"/>
</dbReference>
<evidence type="ECO:0000313" key="4">
    <source>
        <dbReference type="Proteomes" id="UP001649381"/>
    </source>
</evidence>
<sequence>MKIRFMSGNVNKLKEAQDILSTIGLEVVSVNTKINEIQTEDSIELVYDKVIKAFKQVGRPLFVEHTGLYVEHFEGLPGGLTQIFWDKLQADKFCEIFGNNHNVKAVAKTTIGYIDGKNTKIFEGEIEGEISTSPRGDRSFQWDCVFIPKGYDKTFAELGEKKNEISMRRKALDKFSLYLREGEDE</sequence>